<sequence>MFTVMSTPYIVDTYVVKDDVTQHTREVTGTEMHLYLPRKAAGVVVDPAFDERDGFPTDEDGDTAVGVHDDRIADMGVDPAVLVGADGAAHVGVGVTMDEAARADVAAKGDVGLTTRKPTPGGCGGGDRVGKMAYIVQMPASSLRGFPRVSA</sequence>
<comment type="caution">
    <text evidence="1">The sequence shown here is derived from an EMBL/GenBank/DDBJ whole genome shotgun (WGS) entry which is preliminary data.</text>
</comment>
<evidence type="ECO:0000313" key="2">
    <source>
        <dbReference type="Proteomes" id="UP001283361"/>
    </source>
</evidence>
<reference evidence="1" key="1">
    <citation type="journal article" date="2023" name="G3 (Bethesda)">
        <title>A reference genome for the long-term kleptoplast-retaining sea slug Elysia crispata morphotype clarki.</title>
        <authorList>
            <person name="Eastman K.E."/>
            <person name="Pendleton A.L."/>
            <person name="Shaikh M.A."/>
            <person name="Suttiyut T."/>
            <person name="Ogas R."/>
            <person name="Tomko P."/>
            <person name="Gavelis G."/>
            <person name="Widhalm J.R."/>
            <person name="Wisecaver J.H."/>
        </authorList>
    </citation>
    <scope>NUCLEOTIDE SEQUENCE</scope>
    <source>
        <strain evidence="1">ECLA1</strain>
    </source>
</reference>
<protein>
    <submittedName>
        <fullName evidence="1">Uncharacterized protein</fullName>
    </submittedName>
</protein>
<dbReference type="Proteomes" id="UP001283361">
    <property type="component" value="Unassembled WGS sequence"/>
</dbReference>
<keyword evidence="2" id="KW-1185">Reference proteome</keyword>
<gene>
    <name evidence="1" type="ORF">RRG08_007243</name>
</gene>
<proteinExistence type="predicted"/>
<dbReference type="AlphaFoldDB" id="A0AAE1DL89"/>
<organism evidence="1 2">
    <name type="scientific">Elysia crispata</name>
    <name type="common">lettuce slug</name>
    <dbReference type="NCBI Taxonomy" id="231223"/>
    <lineage>
        <taxon>Eukaryota</taxon>
        <taxon>Metazoa</taxon>
        <taxon>Spiralia</taxon>
        <taxon>Lophotrochozoa</taxon>
        <taxon>Mollusca</taxon>
        <taxon>Gastropoda</taxon>
        <taxon>Heterobranchia</taxon>
        <taxon>Euthyneura</taxon>
        <taxon>Panpulmonata</taxon>
        <taxon>Sacoglossa</taxon>
        <taxon>Placobranchoidea</taxon>
        <taxon>Plakobranchidae</taxon>
        <taxon>Elysia</taxon>
    </lineage>
</organism>
<dbReference type="EMBL" id="JAWDGP010003379">
    <property type="protein sequence ID" value="KAK3774884.1"/>
    <property type="molecule type" value="Genomic_DNA"/>
</dbReference>
<accession>A0AAE1DL89</accession>
<name>A0AAE1DL89_9GAST</name>
<evidence type="ECO:0000313" key="1">
    <source>
        <dbReference type="EMBL" id="KAK3774884.1"/>
    </source>
</evidence>